<dbReference type="EMBL" id="WJQU01003258">
    <property type="protein sequence ID" value="KAJ6626437.1"/>
    <property type="molecule type" value="Genomic_DNA"/>
</dbReference>
<gene>
    <name evidence="3" type="ORF">Bhyg_05221</name>
    <name evidence="2" type="ORF">Bhyg_16918</name>
</gene>
<comment type="caution">
    <text evidence="2">The sequence shown here is derived from an EMBL/GenBank/DDBJ whole genome shotgun (WGS) entry which is preliminary data.</text>
</comment>
<feature type="chain" id="PRO_5040654056" evidence="1">
    <location>
        <begin position="24"/>
        <end position="82"/>
    </location>
</feature>
<accession>A0A9Q0MIL1</accession>
<evidence type="ECO:0000313" key="3">
    <source>
        <dbReference type="EMBL" id="KAJ6649978.1"/>
    </source>
</evidence>
<keyword evidence="1" id="KW-0732">Signal</keyword>
<proteinExistence type="predicted"/>
<evidence type="ECO:0000313" key="2">
    <source>
        <dbReference type="EMBL" id="KAJ6626437.1"/>
    </source>
</evidence>
<evidence type="ECO:0000313" key="4">
    <source>
        <dbReference type="Proteomes" id="UP001151699"/>
    </source>
</evidence>
<name>A0A9Q0MIL1_9DIPT</name>
<dbReference type="EMBL" id="WJQU01000001">
    <property type="protein sequence ID" value="KAJ6649978.1"/>
    <property type="molecule type" value="Genomic_DNA"/>
</dbReference>
<protein>
    <submittedName>
        <fullName evidence="2">Uncharacterized protein</fullName>
    </submittedName>
</protein>
<reference evidence="2" key="1">
    <citation type="submission" date="2022-07" db="EMBL/GenBank/DDBJ databases">
        <authorList>
            <person name="Trinca V."/>
            <person name="Uliana J.V.C."/>
            <person name="Torres T.T."/>
            <person name="Ward R.J."/>
            <person name="Monesi N."/>
        </authorList>
    </citation>
    <scope>NUCLEOTIDE SEQUENCE</scope>
    <source>
        <strain evidence="2">HSMRA1968</strain>
        <tissue evidence="2">Whole embryos</tissue>
    </source>
</reference>
<feature type="signal peptide" evidence="1">
    <location>
        <begin position="1"/>
        <end position="23"/>
    </location>
</feature>
<organism evidence="2 4">
    <name type="scientific">Pseudolycoriella hygida</name>
    <dbReference type="NCBI Taxonomy" id="35572"/>
    <lineage>
        <taxon>Eukaryota</taxon>
        <taxon>Metazoa</taxon>
        <taxon>Ecdysozoa</taxon>
        <taxon>Arthropoda</taxon>
        <taxon>Hexapoda</taxon>
        <taxon>Insecta</taxon>
        <taxon>Pterygota</taxon>
        <taxon>Neoptera</taxon>
        <taxon>Endopterygota</taxon>
        <taxon>Diptera</taxon>
        <taxon>Nematocera</taxon>
        <taxon>Sciaroidea</taxon>
        <taxon>Sciaridae</taxon>
        <taxon>Pseudolycoriella</taxon>
    </lineage>
</organism>
<dbReference type="Proteomes" id="UP001151699">
    <property type="component" value="Chromosome A"/>
</dbReference>
<evidence type="ECO:0000256" key="1">
    <source>
        <dbReference type="SAM" id="SignalP"/>
    </source>
</evidence>
<keyword evidence="4" id="KW-1185">Reference proteome</keyword>
<sequence length="82" mass="9163">MKFIVILSLALVLVLCWSDTTSGCSLPECCQSLTPPWAVDRCRNLWPTRSVCRAWFEAGCNQVRCECWNPAGTSCTSENCRS</sequence>
<dbReference type="AlphaFoldDB" id="A0A9Q0MIL1"/>